<dbReference type="PIRSF" id="PIRSF029038">
    <property type="entry name" value="Mtase_YbiN_prd"/>
    <property type="match status" value="1"/>
</dbReference>
<reference evidence="8" key="1">
    <citation type="submission" date="2016-10" db="EMBL/GenBank/DDBJ databases">
        <authorList>
            <person name="Varghese N."/>
            <person name="Submissions S."/>
        </authorList>
    </citation>
    <scope>NUCLEOTIDE SEQUENCE [LARGE SCALE GENOMIC DNA]</scope>
    <source>
        <strain evidence="8">DSM 25232 / NCIMB 14723 / 92V</strain>
    </source>
</reference>
<keyword evidence="1 6" id="KW-0963">Cytoplasm</keyword>
<dbReference type="GO" id="GO:0070475">
    <property type="term" value="P:rRNA base methylation"/>
    <property type="evidence" value="ECO:0007669"/>
    <property type="project" value="TreeGrafter"/>
</dbReference>
<comment type="function">
    <text evidence="6">Specifically methylates the adenine in position 1618 of 23S rRNA.</text>
</comment>
<dbReference type="AlphaFoldDB" id="A0A1H7HL32"/>
<dbReference type="InterPro" id="IPR016909">
    <property type="entry name" value="rRNA_lsu_MeTfrase_F"/>
</dbReference>
<protein>
    <recommendedName>
        <fullName evidence="6">Ribosomal RNA large subunit methyltransferase F</fullName>
        <ecNumber evidence="6">2.1.1.181</ecNumber>
    </recommendedName>
    <alternativeName>
        <fullName evidence="6">23S rRNA mA1618 methyltransferase</fullName>
    </alternativeName>
    <alternativeName>
        <fullName evidence="6">rRNA adenine N-6-methyltransferase</fullName>
    </alternativeName>
</protein>
<dbReference type="PANTHER" id="PTHR13393">
    <property type="entry name" value="SAM-DEPENDENT METHYLTRANSFERASE"/>
    <property type="match status" value="1"/>
</dbReference>
<keyword evidence="8" id="KW-1185">Reference proteome</keyword>
<evidence type="ECO:0000313" key="7">
    <source>
        <dbReference type="EMBL" id="SEK51113.1"/>
    </source>
</evidence>
<evidence type="ECO:0000256" key="4">
    <source>
        <dbReference type="ARBA" id="ARBA00022679"/>
    </source>
</evidence>
<gene>
    <name evidence="6" type="primary">rlmF</name>
    <name evidence="7" type="ORF">SAMN04487910_0694</name>
</gene>
<comment type="catalytic activity">
    <reaction evidence="6">
        <text>adenosine(1618) in 23S rRNA + S-adenosyl-L-methionine = N(6)-methyladenosine(1618) in 23S rRNA + S-adenosyl-L-homocysteine + H(+)</text>
        <dbReference type="Rhea" id="RHEA:16497"/>
        <dbReference type="Rhea" id="RHEA-COMP:10229"/>
        <dbReference type="Rhea" id="RHEA-COMP:10231"/>
        <dbReference type="ChEBI" id="CHEBI:15378"/>
        <dbReference type="ChEBI" id="CHEBI:57856"/>
        <dbReference type="ChEBI" id="CHEBI:59789"/>
        <dbReference type="ChEBI" id="CHEBI:74411"/>
        <dbReference type="ChEBI" id="CHEBI:74449"/>
        <dbReference type="EC" id="2.1.1.181"/>
    </reaction>
</comment>
<evidence type="ECO:0000256" key="6">
    <source>
        <dbReference type="HAMAP-Rule" id="MF_01848"/>
    </source>
</evidence>
<dbReference type="InterPro" id="IPR010286">
    <property type="entry name" value="METTL16/RlmF"/>
</dbReference>
<comment type="subcellular location">
    <subcellularLocation>
        <location evidence="6">Cytoplasm</location>
    </subcellularLocation>
</comment>
<keyword evidence="2 6" id="KW-0698">rRNA processing</keyword>
<evidence type="ECO:0000256" key="5">
    <source>
        <dbReference type="ARBA" id="ARBA00022691"/>
    </source>
</evidence>
<dbReference type="EMBL" id="FOAB01000001">
    <property type="protein sequence ID" value="SEK51113.1"/>
    <property type="molecule type" value="Genomic_DNA"/>
</dbReference>
<accession>A0A1H7HL32</accession>
<dbReference type="RefSeq" id="WP_091405610.1">
    <property type="nucleotide sequence ID" value="NZ_FOAB01000001.1"/>
</dbReference>
<dbReference type="GO" id="GO:0052907">
    <property type="term" value="F:23S rRNA (adenine(1618)-N(6))-methyltransferase activity"/>
    <property type="evidence" value="ECO:0007669"/>
    <property type="project" value="UniProtKB-EC"/>
</dbReference>
<name>A0A1H7HL32_AQUAM</name>
<dbReference type="CDD" id="cd02440">
    <property type="entry name" value="AdoMet_MTases"/>
    <property type="match status" value="1"/>
</dbReference>
<sequence>MHPKNSHNSSYNFEELTNSNPKLSDYLITNSFGNSSIDFSNSEAVIELNKAILKHQYQIESWNVPKGYLCPPIPGRADYIHHISDLLSNDIDNPNIKGLDIGVGANCIYPILGTRIHGWTMVGSDISLQAISYAQKIITSNSNLINNIEVRHQKDNANILKDIILPDEYFHFTMCNPPFHSSAEEAKKGTQRKLKNLSKSDKTIIPLELNFGGHANELWCNGGESLFIKRMIKQSIGFKKQVGWFTSLVSKKENLPKIYKQLNKLNTIHKTIEMSQGNKKSRFIAWKFTKE</sequence>
<dbReference type="OrthoDB" id="1115728at2"/>
<dbReference type="PANTHER" id="PTHR13393:SF0">
    <property type="entry name" value="RNA N6-ADENOSINE-METHYLTRANSFERASE METTL16"/>
    <property type="match status" value="1"/>
</dbReference>
<comment type="similarity">
    <text evidence="6">Belongs to the methyltransferase superfamily. METTL16/RlmF family.</text>
</comment>
<proteinExistence type="inferred from homology"/>
<dbReference type="GO" id="GO:0005737">
    <property type="term" value="C:cytoplasm"/>
    <property type="evidence" value="ECO:0007669"/>
    <property type="project" value="UniProtKB-SubCell"/>
</dbReference>
<dbReference type="EC" id="2.1.1.181" evidence="6"/>
<dbReference type="SUPFAM" id="SSF53335">
    <property type="entry name" value="S-adenosyl-L-methionine-dependent methyltransferases"/>
    <property type="match status" value="1"/>
</dbReference>
<keyword evidence="3 6" id="KW-0489">Methyltransferase</keyword>
<dbReference type="Pfam" id="PF05971">
    <property type="entry name" value="Methyltransf_10"/>
    <property type="match status" value="1"/>
</dbReference>
<dbReference type="HAMAP" id="MF_01848">
    <property type="entry name" value="23SrRNA_methyltr_F"/>
    <property type="match status" value="1"/>
</dbReference>
<evidence type="ECO:0000256" key="1">
    <source>
        <dbReference type="ARBA" id="ARBA00022490"/>
    </source>
</evidence>
<evidence type="ECO:0000313" key="8">
    <source>
        <dbReference type="Proteomes" id="UP000198521"/>
    </source>
</evidence>
<keyword evidence="5 6" id="KW-0949">S-adenosyl-L-methionine</keyword>
<organism evidence="7 8">
    <name type="scientific">Aquimarina amphilecti</name>
    <dbReference type="NCBI Taxonomy" id="1038014"/>
    <lineage>
        <taxon>Bacteria</taxon>
        <taxon>Pseudomonadati</taxon>
        <taxon>Bacteroidota</taxon>
        <taxon>Flavobacteriia</taxon>
        <taxon>Flavobacteriales</taxon>
        <taxon>Flavobacteriaceae</taxon>
        <taxon>Aquimarina</taxon>
    </lineage>
</organism>
<dbReference type="NCBIfam" id="NF008725">
    <property type="entry name" value="PRK11727.1"/>
    <property type="match status" value="1"/>
</dbReference>
<evidence type="ECO:0000256" key="3">
    <source>
        <dbReference type="ARBA" id="ARBA00022603"/>
    </source>
</evidence>
<keyword evidence="4 6" id="KW-0808">Transferase</keyword>
<dbReference type="Proteomes" id="UP000198521">
    <property type="component" value="Unassembled WGS sequence"/>
</dbReference>
<dbReference type="InterPro" id="IPR029063">
    <property type="entry name" value="SAM-dependent_MTases_sf"/>
</dbReference>
<evidence type="ECO:0000256" key="2">
    <source>
        <dbReference type="ARBA" id="ARBA00022552"/>
    </source>
</evidence>
<dbReference type="Gene3D" id="3.40.50.150">
    <property type="entry name" value="Vaccinia Virus protein VP39"/>
    <property type="match status" value="1"/>
</dbReference>